<dbReference type="NCBIfam" id="TIGR02586">
    <property type="entry name" value="cas5_cmx5_devS"/>
    <property type="match status" value="1"/>
</dbReference>
<name>B7KMR7_GLOC7</name>
<keyword evidence="2" id="KW-0614">Plasmid</keyword>
<gene>
    <name evidence="2" type="ordered locus">PCC7424_5521</name>
</gene>
<keyword evidence="1" id="KW-0051">Antiviral defense</keyword>
<protein>
    <submittedName>
        <fullName evidence="2">CRISPR-associated protein DevS</fullName>
    </submittedName>
</protein>
<geneLocation type="plasmid" evidence="2 3">
    <name>pP742402</name>
</geneLocation>
<dbReference type="NCBIfam" id="TIGR02593">
    <property type="entry name" value="CRISPR_cas5"/>
    <property type="match status" value="1"/>
</dbReference>
<dbReference type="EMBL" id="CP001293">
    <property type="protein sequence ID" value="ACK74089.1"/>
    <property type="molecule type" value="Genomic_DNA"/>
</dbReference>
<dbReference type="GO" id="GO:0043571">
    <property type="term" value="P:maintenance of CRISPR repeat elements"/>
    <property type="evidence" value="ECO:0007669"/>
    <property type="project" value="InterPro"/>
</dbReference>
<dbReference type="OrthoDB" id="344955at2"/>
<dbReference type="KEGG" id="cyc:PCC7424_5521"/>
<evidence type="ECO:0000313" key="2">
    <source>
        <dbReference type="EMBL" id="ACK74089.1"/>
    </source>
</evidence>
<dbReference type="Proteomes" id="UP000002384">
    <property type="component" value="Plasmid pP742402"/>
</dbReference>
<dbReference type="InterPro" id="IPR013422">
    <property type="entry name" value="CRISPR-assoc_prot_Cas5_N"/>
</dbReference>
<reference evidence="3" key="1">
    <citation type="journal article" date="2011" name="MBio">
        <title>Novel metabolic attributes of the genus Cyanothece, comprising a group of unicellular nitrogen-fixing Cyanobacteria.</title>
        <authorList>
            <person name="Bandyopadhyay A."/>
            <person name="Elvitigala T."/>
            <person name="Welsh E."/>
            <person name="Stockel J."/>
            <person name="Liberton M."/>
            <person name="Min H."/>
            <person name="Sherman L.A."/>
            <person name="Pakrasi H.B."/>
        </authorList>
    </citation>
    <scope>NUCLEOTIDE SEQUENCE [LARGE SCALE GENOMIC DNA]</scope>
    <source>
        <strain evidence="3">PCC 7424</strain>
        <plasmid evidence="3">pP742402</plasmid>
    </source>
</reference>
<dbReference type="GO" id="GO:0051607">
    <property type="term" value="P:defense response to virus"/>
    <property type="evidence" value="ECO:0007669"/>
    <property type="project" value="UniProtKB-KW"/>
</dbReference>
<dbReference type="InterPro" id="IPR013415">
    <property type="entry name" value="Cas5_Cmx5_DevS"/>
</dbReference>
<evidence type="ECO:0000313" key="3">
    <source>
        <dbReference type="Proteomes" id="UP000002384"/>
    </source>
</evidence>
<dbReference type="AlphaFoldDB" id="B7KMR7"/>
<evidence type="ECO:0000256" key="1">
    <source>
        <dbReference type="ARBA" id="ARBA00023118"/>
    </source>
</evidence>
<organism evidence="2 3">
    <name type="scientific">Gloeothece citriformis (strain PCC 7424)</name>
    <name type="common">Cyanothece sp. (strain PCC 7424)</name>
    <dbReference type="NCBI Taxonomy" id="65393"/>
    <lineage>
        <taxon>Bacteria</taxon>
        <taxon>Bacillati</taxon>
        <taxon>Cyanobacteriota</taxon>
        <taxon>Cyanophyceae</taxon>
        <taxon>Oscillatoriophycideae</taxon>
        <taxon>Chroococcales</taxon>
        <taxon>Aphanothecaceae</taxon>
        <taxon>Gloeothece</taxon>
        <taxon>Gloeothece citriformis</taxon>
    </lineage>
</organism>
<dbReference type="HOGENOM" id="CLU_1325024_0_0_3"/>
<sequence>MIALYVDVPYASFRKSYARSLAETYPFPPPATVYGMLLSLVGEWFRSRHTGVELAFAYKKRPKVATTLRKLSRYKYGVSSKQKTHGNAPDFIETLCDIEFICWINSSNELQNPTLETRIINALEYPERINRKGVVALGLNDDAVNDIALLKFNQFQESEHCQNTWYWLIPCDNGNIELPLWVDHIGSIDTRWQRYRFDSNPSLVTSEPSFEKFVPILDPR</sequence>
<accession>B7KMR7</accession>
<dbReference type="RefSeq" id="WP_012599595.1">
    <property type="nucleotide sequence ID" value="NC_011737.1"/>
</dbReference>
<dbReference type="InterPro" id="IPR021124">
    <property type="entry name" value="CRISPR-assoc_prot_Cas5"/>
</dbReference>
<proteinExistence type="predicted"/>
<keyword evidence="3" id="KW-1185">Reference proteome</keyword>
<dbReference type="Pfam" id="PF09704">
    <property type="entry name" value="Cas_Cas5d"/>
    <property type="match status" value="1"/>
</dbReference>